<evidence type="ECO:0000256" key="1">
    <source>
        <dbReference type="SAM" id="SignalP"/>
    </source>
</evidence>
<name>A0ABX6N5K9_9BURK</name>
<accession>A0ABX6N5K9</accession>
<evidence type="ECO:0008006" key="4">
    <source>
        <dbReference type="Google" id="ProtNLM"/>
    </source>
</evidence>
<keyword evidence="3" id="KW-1185">Reference proteome</keyword>
<keyword evidence="1" id="KW-0732">Signal</keyword>
<sequence length="69" mass="6802">MGPIWNKAVFFALAAVVLPVIQGCAVVSATAGAAISITGAVVSTGIKVTGAVVEAGIDAVSDDDEELDE</sequence>
<dbReference type="RefSeq" id="WP_171099179.1">
    <property type="nucleotide sequence ID" value="NZ_CP053084.1"/>
</dbReference>
<feature type="chain" id="PRO_5047152107" description="Lipoprotein" evidence="1">
    <location>
        <begin position="34"/>
        <end position="69"/>
    </location>
</feature>
<protein>
    <recommendedName>
        <fullName evidence="4">Lipoprotein</fullName>
    </recommendedName>
</protein>
<evidence type="ECO:0000313" key="2">
    <source>
        <dbReference type="EMBL" id="QJR29682.1"/>
    </source>
</evidence>
<feature type="signal peptide" evidence="1">
    <location>
        <begin position="1"/>
        <end position="33"/>
    </location>
</feature>
<dbReference type="Proteomes" id="UP000501130">
    <property type="component" value="Chromosome"/>
</dbReference>
<evidence type="ECO:0000313" key="3">
    <source>
        <dbReference type="Proteomes" id="UP000501130"/>
    </source>
</evidence>
<gene>
    <name evidence="2" type="ORF">HKT17_08120</name>
</gene>
<reference evidence="2 3" key="1">
    <citation type="submission" date="2020-05" db="EMBL/GenBank/DDBJ databases">
        <title>Compete genome of Limnobacter sp. SAORIC-580.</title>
        <authorList>
            <person name="Song J."/>
            <person name="Cho J.-C."/>
        </authorList>
    </citation>
    <scope>NUCLEOTIDE SEQUENCE [LARGE SCALE GENOMIC DNA]</scope>
    <source>
        <strain evidence="2 3">SAORIC-580</strain>
    </source>
</reference>
<proteinExistence type="predicted"/>
<dbReference type="EMBL" id="CP053084">
    <property type="protein sequence ID" value="QJR29682.1"/>
    <property type="molecule type" value="Genomic_DNA"/>
</dbReference>
<dbReference type="PROSITE" id="PS51257">
    <property type="entry name" value="PROKAR_LIPOPROTEIN"/>
    <property type="match status" value="1"/>
</dbReference>
<organism evidence="2 3">
    <name type="scientific">Limnobacter profundi</name>
    <dbReference type="NCBI Taxonomy" id="2732163"/>
    <lineage>
        <taxon>Bacteria</taxon>
        <taxon>Pseudomonadati</taxon>
        <taxon>Pseudomonadota</taxon>
        <taxon>Betaproteobacteria</taxon>
        <taxon>Burkholderiales</taxon>
        <taxon>Burkholderiaceae</taxon>
        <taxon>Limnobacter</taxon>
    </lineage>
</organism>